<reference evidence="2 4" key="3">
    <citation type="submission" date="2018-12" db="EMBL/GenBank/DDBJ databases">
        <title>Whole-genome sequences of fifteen clinical Streptococcus suis strains isolated from pigs between 2006 and 2018.</title>
        <authorList>
            <person name="Stevens M.J.A."/>
            <person name="Cernela N."/>
            <person name="Spoerry Serrano N."/>
            <person name="Schmitt S."/>
            <person name="Schrenzel J."/>
            <person name="Stephan R."/>
        </authorList>
    </citation>
    <scope>NUCLEOTIDE SEQUENCE [LARGE SCALE GENOMIC DNA]</scope>
    <source>
        <strain evidence="2 4">PP422</strain>
    </source>
</reference>
<evidence type="ECO:0000313" key="4">
    <source>
        <dbReference type="Proteomes" id="UP000274117"/>
    </source>
</evidence>
<dbReference type="OrthoDB" id="2067392at2"/>
<dbReference type="RefSeq" id="WP_015984469.1">
    <property type="nucleotide sequence ID" value="NZ_BCCW01000001.1"/>
</dbReference>
<dbReference type="Pfam" id="PF12363">
    <property type="entry name" value="Phage_TAC_12"/>
    <property type="match status" value="1"/>
</dbReference>
<dbReference type="EMBL" id="FIGG01000001">
    <property type="protein sequence ID" value="CYU26585.1"/>
    <property type="molecule type" value="Genomic_DNA"/>
</dbReference>
<dbReference type="AlphaFoldDB" id="A0A116JUL1"/>
<gene>
    <name evidence="2" type="ORF">EI998_02930</name>
    <name evidence="1" type="ORF">ERS132393_00071</name>
</gene>
<reference evidence="1 3" key="1">
    <citation type="submission" date="2016-02" db="EMBL/GenBank/DDBJ databases">
        <authorList>
            <consortium name="Pathogen Informatics"/>
        </authorList>
    </citation>
    <scope>NUCLEOTIDE SEQUENCE [LARGE SCALE GENOMIC DNA]</scope>
    <source>
        <strain evidence="1 3">LSS31</strain>
    </source>
</reference>
<dbReference type="Proteomes" id="UP000274117">
    <property type="component" value="Unassembled WGS sequence"/>
</dbReference>
<dbReference type="EMBL" id="RSDO01000004">
    <property type="protein sequence ID" value="RRR54246.1"/>
    <property type="molecule type" value="Genomic_DNA"/>
</dbReference>
<proteinExistence type="predicted"/>
<protein>
    <submittedName>
        <fullName evidence="1">Phage protein</fullName>
    </submittedName>
</protein>
<reference evidence="2 4" key="2">
    <citation type="submission" date="2018-11" db="EMBL/GenBank/DDBJ databases">
        <authorList>
            <person name="Stevens M.J."/>
            <person name="Cernela N."/>
            <person name="Spoerry Serrano N."/>
            <person name="Schmitt S."/>
            <person name="Schrenzel J."/>
            <person name="Stephan R."/>
        </authorList>
    </citation>
    <scope>NUCLEOTIDE SEQUENCE [LARGE SCALE GENOMIC DNA]</scope>
    <source>
        <strain evidence="2 4">PP422</strain>
    </source>
</reference>
<organism evidence="1 3">
    <name type="scientific">Streptococcus suis</name>
    <dbReference type="NCBI Taxonomy" id="1307"/>
    <lineage>
        <taxon>Bacteria</taxon>
        <taxon>Bacillati</taxon>
        <taxon>Bacillota</taxon>
        <taxon>Bacilli</taxon>
        <taxon>Lactobacillales</taxon>
        <taxon>Streptococcaceae</taxon>
        <taxon>Streptococcus</taxon>
    </lineage>
</organism>
<dbReference type="Proteomes" id="UP000072530">
    <property type="component" value="Unassembled WGS sequence"/>
</dbReference>
<accession>A0A116JUL1</accession>
<sequence length="113" mass="12626">MILKIGGREYTLRFGLGFLREMNKLHSAELEGMKTGYGAMTLFNAGQALNDPMAFVDIIKAGTVTEPQKPSNEAIEAYLEELITNETYDKTIKEVVDELKKSPLLKKAMNLVE</sequence>
<evidence type="ECO:0000313" key="1">
    <source>
        <dbReference type="EMBL" id="CYU26585.1"/>
    </source>
</evidence>
<evidence type="ECO:0000313" key="2">
    <source>
        <dbReference type="EMBL" id="RRR54246.1"/>
    </source>
</evidence>
<dbReference type="InterPro" id="IPR024410">
    <property type="entry name" value="Phage_TAC_12"/>
</dbReference>
<evidence type="ECO:0000313" key="3">
    <source>
        <dbReference type="Proteomes" id="UP000072530"/>
    </source>
</evidence>
<name>A0A116JUL1_STRSU</name>